<dbReference type="EMBL" id="CP089291">
    <property type="protein sequence ID" value="UOF89288.1"/>
    <property type="molecule type" value="Genomic_DNA"/>
</dbReference>
<gene>
    <name evidence="5" type="ORF">LSG31_15445</name>
</gene>
<dbReference type="PANTHER" id="PTHR43352:SF1">
    <property type="entry name" value="ANTHRANILATE--COA LIGASE"/>
    <property type="match status" value="1"/>
</dbReference>
<name>A0ABY4CFU9_9BACL</name>
<keyword evidence="6" id="KW-1185">Reference proteome</keyword>
<dbReference type="Pfam" id="PF00501">
    <property type="entry name" value="AMP-binding"/>
    <property type="match status" value="1"/>
</dbReference>
<dbReference type="Gene3D" id="3.30.300.30">
    <property type="match status" value="1"/>
</dbReference>
<accession>A0ABY4CFU9</accession>
<feature type="domain" description="AMP-dependent synthetase/ligase" evidence="3">
    <location>
        <begin position="20"/>
        <end position="382"/>
    </location>
</feature>
<dbReference type="Gene3D" id="3.40.50.12820">
    <property type="match status" value="1"/>
</dbReference>
<keyword evidence="2" id="KW-0812">Transmembrane</keyword>
<dbReference type="InterPro" id="IPR011957">
    <property type="entry name" value="Benz_CoA_lig"/>
</dbReference>
<dbReference type="Gene3D" id="2.30.38.10">
    <property type="entry name" value="Luciferase, Domain 3"/>
    <property type="match status" value="1"/>
</dbReference>
<keyword evidence="1 5" id="KW-0436">Ligase</keyword>
<dbReference type="GO" id="GO:0016874">
    <property type="term" value="F:ligase activity"/>
    <property type="evidence" value="ECO:0007669"/>
    <property type="project" value="UniProtKB-KW"/>
</dbReference>
<keyword evidence="2" id="KW-0472">Membrane</keyword>
<sequence length="520" mass="59026">MDCLGVKDRYNAAYQFIEQNVERGLGNKTAIYYNNETYTYQMLRDLMNQFGNALKSLEIELENRILLVLDDTPDFAIAFFGAIKMGVIPIPVNPRLQPYEYEYFLNNSRSKALVIEKHIWEKISFLRNRFLFLKHVIVVDNQGTYPDCLDFQELLSKERSELEFTITECDDAGFWLYTSGSTGLPKGVIHLQQDMEVALNCYAKGVLNINEQDITFSASKLYFAYGLGGGLYFSLGIGGSTILMRENPLPEKIFEHIETYRPTIFFGVPTLYAAMLRIAENSQRKFDLSSLRVCVSAGEALPELFYKKFKDAFHVDILDGIGSTEATHIYISNRFGKIRPGSTGLAVDGYEIKIVDEAGKPVPPNVPGDLLLKGDSLAWGYWNIHETSKKKFMGEWYNTGDKYYQDQDGFYWYCGRSDDMLKNGGIWVSPIEVENALLHHEAILEAAVVGEEDGDGLTKPVAYIVLDESALRPDEAELRAFVKQQLDAYKCPKRFVFVDSLPKTASGKIQRFKLRSFVQA</sequence>
<dbReference type="Gene3D" id="3.40.50.980">
    <property type="match status" value="1"/>
</dbReference>
<dbReference type="NCBIfam" id="TIGR02262">
    <property type="entry name" value="benz_CoA_lig"/>
    <property type="match status" value="1"/>
</dbReference>
<evidence type="ECO:0000256" key="1">
    <source>
        <dbReference type="ARBA" id="ARBA00022598"/>
    </source>
</evidence>
<evidence type="ECO:0000259" key="3">
    <source>
        <dbReference type="Pfam" id="PF00501"/>
    </source>
</evidence>
<organism evidence="5 6">
    <name type="scientific">Fodinisporobacter ferrooxydans</name>
    <dbReference type="NCBI Taxonomy" id="2901836"/>
    <lineage>
        <taxon>Bacteria</taxon>
        <taxon>Bacillati</taxon>
        <taxon>Bacillota</taxon>
        <taxon>Bacilli</taxon>
        <taxon>Bacillales</taxon>
        <taxon>Alicyclobacillaceae</taxon>
        <taxon>Fodinisporobacter</taxon>
    </lineage>
</organism>
<dbReference type="RefSeq" id="WP_347435976.1">
    <property type="nucleotide sequence ID" value="NZ_CP089291.1"/>
</dbReference>
<dbReference type="Proteomes" id="UP000830167">
    <property type="component" value="Chromosome"/>
</dbReference>
<evidence type="ECO:0000313" key="6">
    <source>
        <dbReference type="Proteomes" id="UP000830167"/>
    </source>
</evidence>
<dbReference type="Pfam" id="PF13193">
    <property type="entry name" value="AMP-binding_C"/>
    <property type="match status" value="1"/>
</dbReference>
<dbReference type="SUPFAM" id="SSF56801">
    <property type="entry name" value="Acetyl-CoA synthetase-like"/>
    <property type="match status" value="1"/>
</dbReference>
<evidence type="ECO:0000259" key="4">
    <source>
        <dbReference type="Pfam" id="PF13193"/>
    </source>
</evidence>
<dbReference type="PANTHER" id="PTHR43352">
    <property type="entry name" value="ACETYL-COA SYNTHETASE"/>
    <property type="match status" value="1"/>
</dbReference>
<dbReference type="InterPro" id="IPR000873">
    <property type="entry name" value="AMP-dep_synth/lig_dom"/>
</dbReference>
<dbReference type="InterPro" id="IPR045851">
    <property type="entry name" value="AMP-bd_C_sf"/>
</dbReference>
<dbReference type="InterPro" id="IPR025110">
    <property type="entry name" value="AMP-bd_C"/>
</dbReference>
<proteinExistence type="predicted"/>
<evidence type="ECO:0000313" key="5">
    <source>
        <dbReference type="EMBL" id="UOF89288.1"/>
    </source>
</evidence>
<reference evidence="5" key="1">
    <citation type="submission" date="2021-12" db="EMBL/GenBank/DDBJ databases">
        <title>Alicyclobacillaceae gen. nov., sp. nov., isolated from chalcocite enrichment system.</title>
        <authorList>
            <person name="Jiang Z."/>
        </authorList>
    </citation>
    <scope>NUCLEOTIDE SEQUENCE</scope>
    <source>
        <strain evidence="5">MYW30-H2</strain>
    </source>
</reference>
<keyword evidence="2" id="KW-1133">Transmembrane helix</keyword>
<evidence type="ECO:0000256" key="2">
    <source>
        <dbReference type="SAM" id="Phobius"/>
    </source>
</evidence>
<feature type="domain" description="AMP-binding enzyme C-terminal" evidence="4">
    <location>
        <begin position="432"/>
        <end position="508"/>
    </location>
</feature>
<feature type="transmembrane region" description="Helical" evidence="2">
    <location>
        <begin position="222"/>
        <end position="243"/>
    </location>
</feature>
<protein>
    <submittedName>
        <fullName evidence="5">Benzoate-CoA ligase family protein</fullName>
    </submittedName>
</protein>